<sequence>MVMAFQLGRGAGPVATVAFRPGGSFLLTLGLLTVVMPALAILCFTWLGLLRQARIVRPQGRGLGRKLAPEPQYEPRL</sequence>
<name>A0A369VWJ1_9SPHN</name>
<proteinExistence type="predicted"/>
<comment type="caution">
    <text evidence="2">The sequence shown here is derived from an EMBL/GenBank/DDBJ whole genome shotgun (WGS) entry which is preliminary data.</text>
</comment>
<organism evidence="2 3">
    <name type="scientific">Sphingomonas aracearum</name>
    <dbReference type="NCBI Taxonomy" id="2283317"/>
    <lineage>
        <taxon>Bacteria</taxon>
        <taxon>Pseudomonadati</taxon>
        <taxon>Pseudomonadota</taxon>
        <taxon>Alphaproteobacteria</taxon>
        <taxon>Sphingomonadales</taxon>
        <taxon>Sphingomonadaceae</taxon>
        <taxon>Sphingomonas</taxon>
    </lineage>
</organism>
<evidence type="ECO:0000313" key="3">
    <source>
        <dbReference type="Proteomes" id="UP000253918"/>
    </source>
</evidence>
<protein>
    <submittedName>
        <fullName evidence="2">Uncharacterized protein</fullName>
    </submittedName>
</protein>
<gene>
    <name evidence="2" type="ORF">DVW87_00235</name>
</gene>
<dbReference type="Proteomes" id="UP000253918">
    <property type="component" value="Unassembled WGS sequence"/>
</dbReference>
<dbReference type="EMBL" id="QQNB01000001">
    <property type="protein sequence ID" value="RDE06209.1"/>
    <property type="molecule type" value="Genomic_DNA"/>
</dbReference>
<keyword evidence="1" id="KW-0812">Transmembrane</keyword>
<keyword evidence="3" id="KW-1185">Reference proteome</keyword>
<dbReference type="AlphaFoldDB" id="A0A369VWJ1"/>
<evidence type="ECO:0000256" key="1">
    <source>
        <dbReference type="SAM" id="Phobius"/>
    </source>
</evidence>
<keyword evidence="1" id="KW-1133">Transmembrane helix</keyword>
<reference evidence="2 3" key="1">
    <citation type="submission" date="2018-07" db="EMBL/GenBank/DDBJ databases">
        <title>a novel species of Sphingomonas isolated from the rhizosphere soil of Araceae plant.</title>
        <authorList>
            <person name="Zhiyong W."/>
            <person name="Qinglan Z."/>
            <person name="Zhiwei F."/>
            <person name="Ding X."/>
            <person name="Gejiao W."/>
            <person name="Shixue Z."/>
        </authorList>
    </citation>
    <scope>NUCLEOTIDE SEQUENCE [LARGE SCALE GENOMIC DNA]</scope>
    <source>
        <strain evidence="2 3">WZY 27</strain>
    </source>
</reference>
<accession>A0A369VWJ1</accession>
<evidence type="ECO:0000313" key="2">
    <source>
        <dbReference type="EMBL" id="RDE06209.1"/>
    </source>
</evidence>
<feature type="transmembrane region" description="Helical" evidence="1">
    <location>
        <begin position="25"/>
        <end position="49"/>
    </location>
</feature>
<keyword evidence="1" id="KW-0472">Membrane</keyword>